<evidence type="ECO:0000256" key="1">
    <source>
        <dbReference type="SAM" id="SignalP"/>
    </source>
</evidence>
<evidence type="ECO:0000313" key="2">
    <source>
        <dbReference type="EMBL" id="MTW00607.1"/>
    </source>
</evidence>
<organism evidence="2 3">
    <name type="scientific">Pseudoduganella ginsengisoli</name>
    <dbReference type="NCBI Taxonomy" id="1462440"/>
    <lineage>
        <taxon>Bacteria</taxon>
        <taxon>Pseudomonadati</taxon>
        <taxon>Pseudomonadota</taxon>
        <taxon>Betaproteobacteria</taxon>
        <taxon>Burkholderiales</taxon>
        <taxon>Oxalobacteraceae</taxon>
        <taxon>Telluria group</taxon>
        <taxon>Pseudoduganella</taxon>
    </lineage>
</organism>
<dbReference type="AlphaFoldDB" id="A0A6L6PT44"/>
<feature type="signal peptide" evidence="1">
    <location>
        <begin position="1"/>
        <end position="19"/>
    </location>
</feature>
<gene>
    <name evidence="2" type="ORF">GM668_00755</name>
</gene>
<dbReference type="Proteomes" id="UP000484015">
    <property type="component" value="Unassembled WGS sequence"/>
</dbReference>
<evidence type="ECO:0000313" key="3">
    <source>
        <dbReference type="Proteomes" id="UP000484015"/>
    </source>
</evidence>
<feature type="chain" id="PRO_5027071541" description="DUF1311 domain-containing protein" evidence="1">
    <location>
        <begin position="20"/>
        <end position="147"/>
    </location>
</feature>
<dbReference type="RefSeq" id="WP_155437028.1">
    <property type="nucleotide sequence ID" value="NZ_WNLA01000001.1"/>
</dbReference>
<comment type="caution">
    <text evidence="2">The sequence shown here is derived from an EMBL/GenBank/DDBJ whole genome shotgun (WGS) entry which is preliminary data.</text>
</comment>
<dbReference type="OrthoDB" id="8755535at2"/>
<reference evidence="2 3" key="1">
    <citation type="submission" date="2019-11" db="EMBL/GenBank/DDBJ databases">
        <title>Type strains purchased from KCTC, JCM and DSMZ.</title>
        <authorList>
            <person name="Lu H."/>
        </authorList>
    </citation>
    <scope>NUCLEOTIDE SEQUENCE [LARGE SCALE GENOMIC DNA]</scope>
    <source>
        <strain evidence="2 3">KCTC 42409</strain>
    </source>
</reference>
<keyword evidence="3" id="KW-1185">Reference proteome</keyword>
<sequence>MKQVAVLLSVAILCGPALAAGAEIDPRQHAECPQPDFPARSTSTESVRRVEKSLKAWRACFRTAAAQQQNVDDMVAASREYQQVKAKHEAWIAATIQHSKGQAYGRLASARVERDFWENLMAKGGNARAVPRRPDDTLVQQVAVGAN</sequence>
<evidence type="ECO:0008006" key="4">
    <source>
        <dbReference type="Google" id="ProtNLM"/>
    </source>
</evidence>
<proteinExistence type="predicted"/>
<keyword evidence="1" id="KW-0732">Signal</keyword>
<dbReference type="EMBL" id="WNLA01000001">
    <property type="protein sequence ID" value="MTW00607.1"/>
    <property type="molecule type" value="Genomic_DNA"/>
</dbReference>
<protein>
    <recommendedName>
        <fullName evidence="4">DUF1311 domain-containing protein</fullName>
    </recommendedName>
</protein>
<accession>A0A6L6PT44</accession>
<name>A0A6L6PT44_9BURK</name>